<keyword evidence="2" id="KW-0813">Transport</keyword>
<dbReference type="PROSITE" id="PS50850">
    <property type="entry name" value="MFS"/>
    <property type="match status" value="1"/>
</dbReference>
<dbReference type="InterPro" id="IPR005828">
    <property type="entry name" value="MFS_sugar_transport-like"/>
</dbReference>
<dbReference type="InterPro" id="IPR036259">
    <property type="entry name" value="MFS_trans_sf"/>
</dbReference>
<feature type="transmembrane region" description="Helical" evidence="7">
    <location>
        <begin position="44"/>
        <end position="61"/>
    </location>
</feature>
<evidence type="ECO:0000256" key="3">
    <source>
        <dbReference type="ARBA" id="ARBA00022475"/>
    </source>
</evidence>
<dbReference type="PANTHER" id="PTHR23521:SF2">
    <property type="entry name" value="TRANSPORTER MFS SUPERFAMILY"/>
    <property type="match status" value="1"/>
</dbReference>
<evidence type="ECO:0000256" key="1">
    <source>
        <dbReference type="ARBA" id="ARBA00004651"/>
    </source>
</evidence>
<feature type="transmembrane region" description="Helical" evidence="7">
    <location>
        <begin position="272"/>
        <end position="292"/>
    </location>
</feature>
<dbReference type="Proteomes" id="UP000251213">
    <property type="component" value="Unassembled WGS sequence"/>
</dbReference>
<keyword evidence="4 7" id="KW-0812">Transmembrane</keyword>
<evidence type="ECO:0000313" key="9">
    <source>
        <dbReference type="EMBL" id="RAL26952.1"/>
    </source>
</evidence>
<dbReference type="InterPro" id="IPR011701">
    <property type="entry name" value="MFS"/>
</dbReference>
<sequence length="427" mass="47043">MKLLIRENDRKSFTFLYDSRYNNCVKMTKRKEEPMVEQWSIYKFRILVFIIAVAGVTQGLLNPLLSTLLEVKGVPSSVNGLSASALYLGIIFVTPFCPMIVRKIGYKRSILIGLVVATIAILFIPFFSNIWIWALLRFVVGMGDSLLHYSTQLWITFAAPAAERGKRISLYGLMYGVGFGLGPQGIHLLKWGNAVPFLVVGIVMGIAIFLIYRLDLGGGLQSCQENETNISMMWIYRLGLIALCPAMMYGLLEAGMAVSFPIYGLREGISKEWVSILISAFVYGALLLQVPLGILSDRWDRKKVLILACIIGSVGMALIPLLGNQVYALLALFLLIGGFVGSLFTLGLSYLADLLPAHALPKANSMASIHFSLGSMLGPYMGGLLIQYFGGGSLFYLISTILGGFVILAVFYRSTTENRREETTSMM</sequence>
<dbReference type="Pfam" id="PF07690">
    <property type="entry name" value="MFS_1"/>
    <property type="match status" value="1"/>
</dbReference>
<reference evidence="9 10" key="1">
    <citation type="submission" date="2018-06" db="EMBL/GenBank/DDBJ databases">
        <title>Thermoflavimicrobium daqus sp. nov., a thermophilic microbe isolated from Moutai-flavour Daqu.</title>
        <authorList>
            <person name="Wang X."/>
            <person name="Zhou H."/>
        </authorList>
    </citation>
    <scope>NUCLEOTIDE SEQUENCE [LARGE SCALE GENOMIC DNA]</scope>
    <source>
        <strain evidence="9 10">FBKL4.011</strain>
    </source>
</reference>
<reference evidence="9 10" key="2">
    <citation type="submission" date="2018-06" db="EMBL/GenBank/DDBJ databases">
        <authorList>
            <person name="Zhirakovskaya E."/>
        </authorList>
    </citation>
    <scope>NUCLEOTIDE SEQUENCE [LARGE SCALE GENOMIC DNA]</scope>
    <source>
        <strain evidence="9 10">FBKL4.011</strain>
    </source>
</reference>
<evidence type="ECO:0000256" key="2">
    <source>
        <dbReference type="ARBA" id="ARBA00022448"/>
    </source>
</evidence>
<name>A0A364K9Q3_9BACL</name>
<dbReference type="InterPro" id="IPR047200">
    <property type="entry name" value="MFS_YcaD-like"/>
</dbReference>
<organism evidence="9 10">
    <name type="scientific">Thermoflavimicrobium daqui</name>
    <dbReference type="NCBI Taxonomy" id="2137476"/>
    <lineage>
        <taxon>Bacteria</taxon>
        <taxon>Bacillati</taxon>
        <taxon>Bacillota</taxon>
        <taxon>Bacilli</taxon>
        <taxon>Bacillales</taxon>
        <taxon>Thermoactinomycetaceae</taxon>
        <taxon>Thermoflavimicrobium</taxon>
    </lineage>
</organism>
<keyword evidence="5 7" id="KW-1133">Transmembrane helix</keyword>
<protein>
    <submittedName>
        <fullName evidence="9">MFS transporter</fullName>
    </submittedName>
</protein>
<keyword evidence="10" id="KW-1185">Reference proteome</keyword>
<evidence type="ECO:0000259" key="8">
    <source>
        <dbReference type="PROSITE" id="PS50850"/>
    </source>
</evidence>
<feature type="transmembrane region" description="Helical" evidence="7">
    <location>
        <begin position="329"/>
        <end position="355"/>
    </location>
</feature>
<dbReference type="PANTHER" id="PTHR23521">
    <property type="entry name" value="TRANSPORTER MFS SUPERFAMILY"/>
    <property type="match status" value="1"/>
</dbReference>
<accession>A0A364K9Q3</accession>
<dbReference type="OrthoDB" id="478565at2"/>
<dbReference type="Gene3D" id="1.20.1250.20">
    <property type="entry name" value="MFS general substrate transporter like domains"/>
    <property type="match status" value="2"/>
</dbReference>
<evidence type="ECO:0000313" key="10">
    <source>
        <dbReference type="Proteomes" id="UP000251213"/>
    </source>
</evidence>
<feature type="transmembrane region" description="Helical" evidence="7">
    <location>
        <begin position="195"/>
        <end position="214"/>
    </location>
</feature>
<feature type="transmembrane region" description="Helical" evidence="7">
    <location>
        <begin position="394"/>
        <end position="412"/>
    </location>
</feature>
<feature type="transmembrane region" description="Helical" evidence="7">
    <location>
        <begin position="81"/>
        <end position="101"/>
    </location>
</feature>
<dbReference type="Pfam" id="PF00083">
    <property type="entry name" value="Sugar_tr"/>
    <property type="match status" value="1"/>
</dbReference>
<evidence type="ECO:0000256" key="7">
    <source>
        <dbReference type="SAM" id="Phobius"/>
    </source>
</evidence>
<keyword evidence="6 7" id="KW-0472">Membrane</keyword>
<dbReference type="CDD" id="cd17477">
    <property type="entry name" value="MFS_YcaD_like"/>
    <property type="match status" value="1"/>
</dbReference>
<gene>
    <name evidence="9" type="ORF">DL897_02600</name>
</gene>
<feature type="transmembrane region" description="Helical" evidence="7">
    <location>
        <begin position="234"/>
        <end position="252"/>
    </location>
</feature>
<feature type="transmembrane region" description="Helical" evidence="7">
    <location>
        <begin position="367"/>
        <end position="388"/>
    </location>
</feature>
<feature type="transmembrane region" description="Helical" evidence="7">
    <location>
        <begin position="110"/>
        <end position="134"/>
    </location>
</feature>
<dbReference type="InterPro" id="IPR020846">
    <property type="entry name" value="MFS_dom"/>
</dbReference>
<dbReference type="GO" id="GO:0005886">
    <property type="term" value="C:plasma membrane"/>
    <property type="evidence" value="ECO:0007669"/>
    <property type="project" value="UniProtKB-SubCell"/>
</dbReference>
<evidence type="ECO:0000256" key="6">
    <source>
        <dbReference type="ARBA" id="ARBA00023136"/>
    </source>
</evidence>
<keyword evidence="3" id="KW-1003">Cell membrane</keyword>
<dbReference type="AlphaFoldDB" id="A0A364K9Q3"/>
<evidence type="ECO:0000256" key="4">
    <source>
        <dbReference type="ARBA" id="ARBA00022692"/>
    </source>
</evidence>
<feature type="transmembrane region" description="Helical" evidence="7">
    <location>
        <begin position="304"/>
        <end position="323"/>
    </location>
</feature>
<comment type="caution">
    <text evidence="9">The sequence shown here is derived from an EMBL/GenBank/DDBJ whole genome shotgun (WGS) entry which is preliminary data.</text>
</comment>
<dbReference type="SUPFAM" id="SSF103473">
    <property type="entry name" value="MFS general substrate transporter"/>
    <property type="match status" value="1"/>
</dbReference>
<dbReference type="EMBL" id="QJKK01000001">
    <property type="protein sequence ID" value="RAL26952.1"/>
    <property type="molecule type" value="Genomic_DNA"/>
</dbReference>
<evidence type="ECO:0000256" key="5">
    <source>
        <dbReference type="ARBA" id="ARBA00022989"/>
    </source>
</evidence>
<comment type="subcellular location">
    <subcellularLocation>
        <location evidence="1">Cell membrane</location>
        <topology evidence="1">Multi-pass membrane protein</topology>
    </subcellularLocation>
</comment>
<dbReference type="GO" id="GO:0022857">
    <property type="term" value="F:transmembrane transporter activity"/>
    <property type="evidence" value="ECO:0007669"/>
    <property type="project" value="InterPro"/>
</dbReference>
<feature type="domain" description="Major facilitator superfamily (MFS) profile" evidence="8">
    <location>
        <begin position="43"/>
        <end position="417"/>
    </location>
</feature>
<proteinExistence type="predicted"/>